<reference evidence="4" key="1">
    <citation type="journal article" date="2023" name="Insect Mol. Biol.">
        <title>Genome sequencing provides insights into the evolution of gene families encoding plant cell wall-degrading enzymes in longhorned beetles.</title>
        <authorList>
            <person name="Shin N.R."/>
            <person name="Okamura Y."/>
            <person name="Kirsch R."/>
            <person name="Pauchet Y."/>
        </authorList>
    </citation>
    <scope>NUCLEOTIDE SEQUENCE</scope>
    <source>
        <strain evidence="4">MMC_N1</strain>
    </source>
</reference>
<protein>
    <recommendedName>
        <fullName evidence="3">DDE Tnp4 domain-containing protein</fullName>
    </recommendedName>
</protein>
<evidence type="ECO:0000313" key="4">
    <source>
        <dbReference type="EMBL" id="KAJ8961611.1"/>
    </source>
</evidence>
<keyword evidence="2" id="KW-0479">Metal-binding</keyword>
<sequence length="76" mass="8723">MPLTAEQWIEIEKGFRDNFPHSVGAIDGKHIVIKCPNNTGSEYYNYKRIFSIVLLALVDGNYRFIFADIESQGENQ</sequence>
<accession>A0ABQ9ISD5</accession>
<dbReference type="Proteomes" id="UP001162164">
    <property type="component" value="Unassembled WGS sequence"/>
</dbReference>
<organism evidence="4 5">
    <name type="scientific">Molorchus minor</name>
    <dbReference type="NCBI Taxonomy" id="1323400"/>
    <lineage>
        <taxon>Eukaryota</taxon>
        <taxon>Metazoa</taxon>
        <taxon>Ecdysozoa</taxon>
        <taxon>Arthropoda</taxon>
        <taxon>Hexapoda</taxon>
        <taxon>Insecta</taxon>
        <taxon>Pterygota</taxon>
        <taxon>Neoptera</taxon>
        <taxon>Endopterygota</taxon>
        <taxon>Coleoptera</taxon>
        <taxon>Polyphaga</taxon>
        <taxon>Cucujiformia</taxon>
        <taxon>Chrysomeloidea</taxon>
        <taxon>Cerambycidae</taxon>
        <taxon>Lamiinae</taxon>
        <taxon>Monochamini</taxon>
        <taxon>Molorchus</taxon>
    </lineage>
</organism>
<dbReference type="Pfam" id="PF13359">
    <property type="entry name" value="DDE_Tnp_4"/>
    <property type="match status" value="1"/>
</dbReference>
<proteinExistence type="predicted"/>
<comment type="cofactor">
    <cofactor evidence="1">
        <name>a divalent metal cation</name>
        <dbReference type="ChEBI" id="CHEBI:60240"/>
    </cofactor>
</comment>
<evidence type="ECO:0000256" key="2">
    <source>
        <dbReference type="ARBA" id="ARBA00022723"/>
    </source>
</evidence>
<name>A0ABQ9ISD5_9CUCU</name>
<keyword evidence="5" id="KW-1185">Reference proteome</keyword>
<feature type="domain" description="DDE Tnp4" evidence="3">
    <location>
        <begin position="26"/>
        <end position="74"/>
    </location>
</feature>
<evidence type="ECO:0000256" key="1">
    <source>
        <dbReference type="ARBA" id="ARBA00001968"/>
    </source>
</evidence>
<gene>
    <name evidence="4" type="ORF">NQ317_001692</name>
</gene>
<dbReference type="InterPro" id="IPR027806">
    <property type="entry name" value="HARBI1_dom"/>
</dbReference>
<comment type="caution">
    <text evidence="4">The sequence shown here is derived from an EMBL/GenBank/DDBJ whole genome shotgun (WGS) entry which is preliminary data.</text>
</comment>
<evidence type="ECO:0000259" key="3">
    <source>
        <dbReference type="Pfam" id="PF13359"/>
    </source>
</evidence>
<evidence type="ECO:0000313" key="5">
    <source>
        <dbReference type="Proteomes" id="UP001162164"/>
    </source>
</evidence>
<dbReference type="EMBL" id="JAPWTJ010003151">
    <property type="protein sequence ID" value="KAJ8961611.1"/>
    <property type="molecule type" value="Genomic_DNA"/>
</dbReference>